<feature type="compositionally biased region" description="Polar residues" evidence="11">
    <location>
        <begin position="36"/>
        <end position="58"/>
    </location>
</feature>
<dbReference type="GO" id="GO:0005507">
    <property type="term" value="F:copper ion binding"/>
    <property type="evidence" value="ECO:0007669"/>
    <property type="project" value="InterPro"/>
</dbReference>
<evidence type="ECO:0000256" key="4">
    <source>
        <dbReference type="ARBA" id="ARBA00022723"/>
    </source>
</evidence>
<dbReference type="PANTHER" id="PTHR11709">
    <property type="entry name" value="MULTI-COPPER OXIDASE"/>
    <property type="match status" value="1"/>
</dbReference>
<dbReference type="Proteomes" id="UP000073492">
    <property type="component" value="Unassembled WGS sequence"/>
</dbReference>
<keyword evidence="10" id="KW-0325">Glycoprotein</keyword>
<evidence type="ECO:0000256" key="5">
    <source>
        <dbReference type="ARBA" id="ARBA00022737"/>
    </source>
</evidence>
<evidence type="ECO:0000256" key="7">
    <source>
        <dbReference type="ARBA" id="ARBA00023002"/>
    </source>
</evidence>
<dbReference type="GO" id="GO:0016020">
    <property type="term" value="C:membrane"/>
    <property type="evidence" value="ECO:0007669"/>
    <property type="project" value="UniProtKB-SubCell"/>
</dbReference>
<dbReference type="CDD" id="cd13854">
    <property type="entry name" value="CuRO_1_MaLCC_like"/>
    <property type="match status" value="1"/>
</dbReference>
<accession>A0A139IM92</accession>
<evidence type="ECO:0000256" key="9">
    <source>
        <dbReference type="ARBA" id="ARBA00023136"/>
    </source>
</evidence>
<dbReference type="Pfam" id="PF00394">
    <property type="entry name" value="Cu-oxidase"/>
    <property type="match status" value="1"/>
</dbReference>
<dbReference type="InterPro" id="IPR001117">
    <property type="entry name" value="Cu-oxidase_2nd"/>
</dbReference>
<feature type="compositionally biased region" description="Polar residues" evidence="11">
    <location>
        <begin position="731"/>
        <end position="743"/>
    </location>
</feature>
<keyword evidence="3 12" id="KW-0812">Transmembrane</keyword>
<feature type="domain" description="PIG-P" evidence="17">
    <location>
        <begin position="914"/>
        <end position="1091"/>
    </location>
</feature>
<evidence type="ECO:0000256" key="6">
    <source>
        <dbReference type="ARBA" id="ARBA00022989"/>
    </source>
</evidence>
<keyword evidence="13" id="KW-0732">Signal</keyword>
<dbReference type="Pfam" id="PF08510">
    <property type="entry name" value="PIG-P"/>
    <property type="match status" value="1"/>
</dbReference>
<organism evidence="18 19">
    <name type="scientific">Pseudocercospora musae</name>
    <dbReference type="NCBI Taxonomy" id="113226"/>
    <lineage>
        <taxon>Eukaryota</taxon>
        <taxon>Fungi</taxon>
        <taxon>Dikarya</taxon>
        <taxon>Ascomycota</taxon>
        <taxon>Pezizomycotina</taxon>
        <taxon>Dothideomycetes</taxon>
        <taxon>Dothideomycetidae</taxon>
        <taxon>Mycosphaerellales</taxon>
        <taxon>Mycosphaerellaceae</taxon>
        <taxon>Pseudocercospora</taxon>
    </lineage>
</organism>
<dbReference type="InterPro" id="IPR011706">
    <property type="entry name" value="Cu-oxidase_C"/>
</dbReference>
<feature type="signal peptide" evidence="13">
    <location>
        <begin position="1"/>
        <end position="20"/>
    </location>
</feature>
<feature type="region of interest" description="Disordered" evidence="11">
    <location>
        <begin position="858"/>
        <end position="890"/>
    </location>
</feature>
<keyword evidence="6 12" id="KW-1133">Transmembrane helix</keyword>
<dbReference type="FunFam" id="2.60.40.420:FF:000021">
    <property type="entry name" value="Extracellular dihydrogeodin oxidase/laccase"/>
    <property type="match status" value="1"/>
</dbReference>
<dbReference type="CDD" id="cd13901">
    <property type="entry name" value="CuRO_3_MaLCC_like"/>
    <property type="match status" value="1"/>
</dbReference>
<dbReference type="STRING" id="113226.A0A139IM92"/>
<evidence type="ECO:0000256" key="13">
    <source>
        <dbReference type="SAM" id="SignalP"/>
    </source>
</evidence>
<feature type="compositionally biased region" description="Polar residues" evidence="11">
    <location>
        <begin position="858"/>
        <end position="872"/>
    </location>
</feature>
<dbReference type="GO" id="GO:0016491">
    <property type="term" value="F:oxidoreductase activity"/>
    <property type="evidence" value="ECO:0007669"/>
    <property type="project" value="UniProtKB-KW"/>
</dbReference>
<evidence type="ECO:0000256" key="3">
    <source>
        <dbReference type="ARBA" id="ARBA00022692"/>
    </source>
</evidence>
<keyword evidence="4" id="KW-0479">Metal-binding</keyword>
<gene>
    <name evidence="18" type="ORF">AC579_1549</name>
</gene>
<dbReference type="PANTHER" id="PTHR11709:SF145">
    <property type="entry name" value="LCC1"/>
    <property type="match status" value="1"/>
</dbReference>
<feature type="domain" description="Plastocyanin-like" evidence="15">
    <location>
        <begin position="495"/>
        <end position="631"/>
    </location>
</feature>
<evidence type="ECO:0000313" key="18">
    <source>
        <dbReference type="EMBL" id="KXT15770.1"/>
    </source>
</evidence>
<keyword evidence="5" id="KW-0677">Repeat</keyword>
<feature type="transmembrane region" description="Helical" evidence="12">
    <location>
        <begin position="917"/>
        <end position="936"/>
    </location>
</feature>
<dbReference type="SUPFAM" id="SSF49503">
    <property type="entry name" value="Cupredoxins"/>
    <property type="match status" value="3"/>
</dbReference>
<dbReference type="PROSITE" id="PS00079">
    <property type="entry name" value="MULTICOPPER_OXIDASE1"/>
    <property type="match status" value="1"/>
</dbReference>
<evidence type="ECO:0000259" key="17">
    <source>
        <dbReference type="Pfam" id="PF08510"/>
    </source>
</evidence>
<feature type="region of interest" description="Disordered" evidence="11">
    <location>
        <begin position="691"/>
        <end position="814"/>
    </location>
</feature>
<dbReference type="Gene3D" id="2.60.40.420">
    <property type="entry name" value="Cupredoxins - blue copper proteins"/>
    <property type="match status" value="3"/>
</dbReference>
<comment type="caution">
    <text evidence="18">The sequence shown here is derived from an EMBL/GenBank/DDBJ whole genome shotgun (WGS) entry which is preliminary data.</text>
</comment>
<sequence>MPSALQLFTAGTAFFASAFAAPAPAPQGYGSHGAKYNNTGNGPISGSEAQQHYPSTQPYGGRGAGQFYSSAWIPHGQGLEPSLSQQQTNGNSNWGILGAPKLPPFLSSGPMPGGFPWGGRTAKGTNQYTDMPNTGVTRHYDFTISAMTIAPDGVEKQGAVVNGQFPGPKIEANWGDWIEVTVHNALDEGTALHWHGLLQKETQWMDGVPGVDQCPIAPGSTFTYRFRADLYGTTWYHSHYSAQFAAGIFGPLIIYGPHDNIKYDEDLGPVMVNDWFHQDWFSLVETVMAPASQKLFPPLSNNVLINGKMNYPCQNATAGTKCTANAGVSKFRFQSGKTYRLRLINAGAEGMQKFSIDNHQMTVFANDFVPIVPYTTNVVTLGVGQRSDVIVKATGKPTDAVWMRADLGPGFREGGCSLPDGISPQGVAAIYYEQANDTAVPTTKSTVPTSVLTTCNNDPLSSTVPYYSIAPQTPDLVEEVAITFQSNGTHNLFYMNNSTFRANYNDPVLLDAKLGHTTFPAEYNVYNLGSAKNIRLVIYNHAQTGSHPMHLHGHNYHVLAEGFGIWDGSIVNAGNPQRRDVQLLQNAPSPDNPAYIVIQYEADNPGTWPLHCHIAWHVSGGLYINLLERPDDIKQQMQIPSIMAQTCRDWSRMKLAKLVKLVKLSARSEGKEAGTSCTTIFQFYSSSLKATMPPQSRGKRTPAKPLAVPPGFQSKSTPNLPTLRSLEKENSSSAKHVTASNGRPATLHPDHAITISPDISGDNITSPSEPASIEDFSLDSAHEPPSLSPASTDEESGEEDEEEDGHVPNLPTRPIYHQYSRSYTHLAPSAFAPPFYNRPPTPLPPSPSLTSLLRPLTAQNSRPTTPDPSSDEGTPHTRGIVTGTQTPNSAAASTLTSTFRSAKPIPRASPRVPTYEYYGFTLYLTSSLAFIVYLLWSFLPSPFLHQLGIYYYPNRWWALAVPAWTVMLVVYIYVALASYNVGYLTLPLNSVECLVDEAANVAVVDADGKIIRGEKASWKNDIDTTNYKRGHSQKSSIGKKPGCKGKNAHSRQSSVTKVQPLCPELDWRNLWNEGTDAVMDIPIGGVCEILYGAVDDYDTHFEHTD</sequence>
<feature type="compositionally biased region" description="Acidic residues" evidence="11">
    <location>
        <begin position="792"/>
        <end position="804"/>
    </location>
</feature>
<reference evidence="18 19" key="1">
    <citation type="submission" date="2015-07" db="EMBL/GenBank/DDBJ databases">
        <title>Comparative genomics of the Sigatoka disease complex on banana suggests a link between parallel evolutionary changes in Pseudocercospora fijiensis and Pseudocercospora eumusae and increased virulence on the banana host.</title>
        <authorList>
            <person name="Chang T.-C."/>
            <person name="Salvucci A."/>
            <person name="Crous P.W."/>
            <person name="Stergiopoulos I."/>
        </authorList>
    </citation>
    <scope>NUCLEOTIDE SEQUENCE [LARGE SCALE GENOMIC DNA]</scope>
    <source>
        <strain evidence="18 19">CBS 116634</strain>
    </source>
</reference>
<keyword evidence="7" id="KW-0560">Oxidoreductase</keyword>
<comment type="similarity">
    <text evidence="2">Belongs to the multicopper oxidase family.</text>
</comment>
<dbReference type="Pfam" id="PF07731">
    <property type="entry name" value="Cu-oxidase_2"/>
    <property type="match status" value="1"/>
</dbReference>
<feature type="region of interest" description="Disordered" evidence="11">
    <location>
        <begin position="32"/>
        <end position="60"/>
    </location>
</feature>
<dbReference type="InterPro" id="IPR013717">
    <property type="entry name" value="PIG-P"/>
</dbReference>
<feature type="domain" description="Plastocyanin-like" evidence="14">
    <location>
        <begin position="269"/>
        <end position="406"/>
    </location>
</feature>
<feature type="region of interest" description="Disordered" evidence="11">
    <location>
        <begin position="1028"/>
        <end position="1055"/>
    </location>
</feature>
<evidence type="ECO:0000256" key="8">
    <source>
        <dbReference type="ARBA" id="ARBA00023008"/>
    </source>
</evidence>
<evidence type="ECO:0000256" key="11">
    <source>
        <dbReference type="SAM" id="MobiDB-lite"/>
    </source>
</evidence>
<evidence type="ECO:0000259" key="15">
    <source>
        <dbReference type="Pfam" id="PF07731"/>
    </source>
</evidence>
<dbReference type="AlphaFoldDB" id="A0A139IM92"/>
<dbReference type="CDD" id="cd13880">
    <property type="entry name" value="CuRO_2_MaLCC_like"/>
    <property type="match status" value="1"/>
</dbReference>
<feature type="domain" description="Plastocyanin-like" evidence="16">
    <location>
        <begin position="145"/>
        <end position="257"/>
    </location>
</feature>
<protein>
    <recommendedName>
        <fullName evidence="20">PIG-P domain-containing protein</fullName>
    </recommendedName>
</protein>
<dbReference type="InterPro" id="IPR011707">
    <property type="entry name" value="Cu-oxidase-like_N"/>
</dbReference>
<evidence type="ECO:0000256" key="2">
    <source>
        <dbReference type="ARBA" id="ARBA00010609"/>
    </source>
</evidence>
<dbReference type="OrthoDB" id="2121828at2759"/>
<proteinExistence type="inferred from homology"/>
<dbReference type="PROSITE" id="PS00080">
    <property type="entry name" value="MULTICOPPER_OXIDASE2"/>
    <property type="match status" value="1"/>
</dbReference>
<keyword evidence="8" id="KW-0186">Copper</keyword>
<dbReference type="InterPro" id="IPR045087">
    <property type="entry name" value="Cu-oxidase_fam"/>
</dbReference>
<keyword evidence="19" id="KW-1185">Reference proteome</keyword>
<dbReference type="InterPro" id="IPR002355">
    <property type="entry name" value="Cu_oxidase_Cu_BS"/>
</dbReference>
<evidence type="ECO:0000256" key="1">
    <source>
        <dbReference type="ARBA" id="ARBA00004141"/>
    </source>
</evidence>
<evidence type="ECO:0000259" key="16">
    <source>
        <dbReference type="Pfam" id="PF07732"/>
    </source>
</evidence>
<feature type="transmembrane region" description="Helical" evidence="12">
    <location>
        <begin position="956"/>
        <end position="976"/>
    </location>
</feature>
<name>A0A139IM92_9PEZI</name>
<feature type="chain" id="PRO_5007297534" description="PIG-P domain-containing protein" evidence="13">
    <location>
        <begin position="21"/>
        <end position="1105"/>
    </location>
</feature>
<feature type="compositionally biased region" description="Polar residues" evidence="11">
    <location>
        <begin position="713"/>
        <end position="722"/>
    </location>
</feature>
<dbReference type="FunFam" id="2.60.40.420:FF:000038">
    <property type="entry name" value="Extracellular dihydrogeodin oxidase/laccase"/>
    <property type="match status" value="1"/>
</dbReference>
<dbReference type="Pfam" id="PF07732">
    <property type="entry name" value="Cu-oxidase_3"/>
    <property type="match status" value="1"/>
</dbReference>
<evidence type="ECO:0000259" key="14">
    <source>
        <dbReference type="Pfam" id="PF00394"/>
    </source>
</evidence>
<keyword evidence="9 12" id="KW-0472">Membrane</keyword>
<evidence type="ECO:0008006" key="20">
    <source>
        <dbReference type="Google" id="ProtNLM"/>
    </source>
</evidence>
<dbReference type="InterPro" id="IPR008972">
    <property type="entry name" value="Cupredoxin"/>
</dbReference>
<comment type="subcellular location">
    <subcellularLocation>
        <location evidence="1">Membrane</location>
        <topology evidence="1">Multi-pass membrane protein</topology>
    </subcellularLocation>
</comment>
<evidence type="ECO:0000313" key="19">
    <source>
        <dbReference type="Proteomes" id="UP000073492"/>
    </source>
</evidence>
<evidence type="ECO:0000256" key="12">
    <source>
        <dbReference type="SAM" id="Phobius"/>
    </source>
</evidence>
<dbReference type="InterPro" id="IPR033138">
    <property type="entry name" value="Cu_oxidase_CS"/>
</dbReference>
<evidence type="ECO:0000256" key="10">
    <source>
        <dbReference type="ARBA" id="ARBA00023180"/>
    </source>
</evidence>
<dbReference type="EMBL" id="LFZO01000051">
    <property type="protein sequence ID" value="KXT15770.1"/>
    <property type="molecule type" value="Genomic_DNA"/>
</dbReference>